<dbReference type="InterPro" id="IPR046532">
    <property type="entry name" value="DUF6597"/>
</dbReference>
<comment type="caution">
    <text evidence="5">The sequence shown here is derived from an EMBL/GenBank/DDBJ whole genome shotgun (WGS) entry which is preliminary data.</text>
</comment>
<protein>
    <submittedName>
        <fullName evidence="5">AraC-like DNA-binding protein</fullName>
    </submittedName>
</protein>
<evidence type="ECO:0000256" key="1">
    <source>
        <dbReference type="ARBA" id="ARBA00023015"/>
    </source>
</evidence>
<dbReference type="Pfam" id="PF20240">
    <property type="entry name" value="DUF6597"/>
    <property type="match status" value="1"/>
</dbReference>
<evidence type="ECO:0000256" key="2">
    <source>
        <dbReference type="ARBA" id="ARBA00023125"/>
    </source>
</evidence>
<evidence type="ECO:0000256" key="3">
    <source>
        <dbReference type="ARBA" id="ARBA00023163"/>
    </source>
</evidence>
<dbReference type="PANTHER" id="PTHR46796">
    <property type="entry name" value="HTH-TYPE TRANSCRIPTIONAL ACTIVATOR RHAS-RELATED"/>
    <property type="match status" value="1"/>
</dbReference>
<reference evidence="5 6" key="1">
    <citation type="submission" date="2020-08" db="EMBL/GenBank/DDBJ databases">
        <title>Genomic Encyclopedia of Type Strains, Phase III (KMG-III): the genomes of soil and plant-associated and newly described type strains.</title>
        <authorList>
            <person name="Whitman W."/>
        </authorList>
    </citation>
    <scope>NUCLEOTIDE SEQUENCE [LARGE SCALE GENOMIC DNA]</scope>
    <source>
        <strain evidence="5 6">CECT 8640</strain>
    </source>
</reference>
<evidence type="ECO:0000313" key="5">
    <source>
        <dbReference type="EMBL" id="MBB5960357.1"/>
    </source>
</evidence>
<gene>
    <name evidence="5" type="ORF">FHS29_006980</name>
</gene>
<name>A0A841CWH5_9PSEU</name>
<organism evidence="5 6">
    <name type="scientific">Saccharothrix tamanrassetensis</name>
    <dbReference type="NCBI Taxonomy" id="1051531"/>
    <lineage>
        <taxon>Bacteria</taxon>
        <taxon>Bacillati</taxon>
        <taxon>Actinomycetota</taxon>
        <taxon>Actinomycetes</taxon>
        <taxon>Pseudonocardiales</taxon>
        <taxon>Pseudonocardiaceae</taxon>
        <taxon>Saccharothrix</taxon>
    </lineage>
</organism>
<dbReference type="EMBL" id="JACHJN010000015">
    <property type="protein sequence ID" value="MBB5960357.1"/>
    <property type="molecule type" value="Genomic_DNA"/>
</dbReference>
<dbReference type="Pfam" id="PF12833">
    <property type="entry name" value="HTH_18"/>
    <property type="match status" value="1"/>
</dbReference>
<keyword evidence="2 5" id="KW-0238">DNA-binding</keyword>
<sequence>MRDERELDWRRHQRHEFRLPSDDLAPYVVRYWIVEWSYERPYRQLIVPYPNVHLVFRDGQASVSGVASRHAFRELDGDGRVLGVMFRPGRFRAFLGAPVRSLTDRTVPSAFPDLPGAVDVPAVEAMLRSCLPADPDPAAELAAGIVETIIARPEITRVSVLAEETGRSPRQLQRLFAEHVGVGPKWVIRRYRLHEVTERMAAGGRIDWAALAAGLGYADQAHFVRDFTAMFGETPTGYAARYHQEISRHRLAESPGST</sequence>
<accession>A0A841CWH5</accession>
<dbReference type="PANTHER" id="PTHR46796:SF15">
    <property type="entry name" value="BLL1074 PROTEIN"/>
    <property type="match status" value="1"/>
</dbReference>
<dbReference type="SMART" id="SM00342">
    <property type="entry name" value="HTH_ARAC"/>
    <property type="match status" value="1"/>
</dbReference>
<dbReference type="InterPro" id="IPR009057">
    <property type="entry name" value="Homeodomain-like_sf"/>
</dbReference>
<dbReference type="RefSeq" id="WP_184698493.1">
    <property type="nucleotide sequence ID" value="NZ_JACHJN010000015.1"/>
</dbReference>
<dbReference type="Gene3D" id="1.10.10.60">
    <property type="entry name" value="Homeodomain-like"/>
    <property type="match status" value="1"/>
</dbReference>
<dbReference type="Proteomes" id="UP000547510">
    <property type="component" value="Unassembled WGS sequence"/>
</dbReference>
<evidence type="ECO:0000259" key="4">
    <source>
        <dbReference type="PROSITE" id="PS01124"/>
    </source>
</evidence>
<dbReference type="AlphaFoldDB" id="A0A841CWH5"/>
<proteinExistence type="predicted"/>
<dbReference type="SUPFAM" id="SSF46689">
    <property type="entry name" value="Homeodomain-like"/>
    <property type="match status" value="1"/>
</dbReference>
<dbReference type="InterPro" id="IPR018060">
    <property type="entry name" value="HTH_AraC"/>
</dbReference>
<keyword evidence="1" id="KW-0805">Transcription regulation</keyword>
<dbReference type="GO" id="GO:0043565">
    <property type="term" value="F:sequence-specific DNA binding"/>
    <property type="evidence" value="ECO:0007669"/>
    <property type="project" value="InterPro"/>
</dbReference>
<feature type="domain" description="HTH araC/xylS-type" evidence="4">
    <location>
        <begin position="140"/>
        <end position="241"/>
    </location>
</feature>
<dbReference type="PROSITE" id="PS01124">
    <property type="entry name" value="HTH_ARAC_FAMILY_2"/>
    <property type="match status" value="1"/>
</dbReference>
<keyword evidence="3" id="KW-0804">Transcription</keyword>
<dbReference type="GO" id="GO:0003700">
    <property type="term" value="F:DNA-binding transcription factor activity"/>
    <property type="evidence" value="ECO:0007669"/>
    <property type="project" value="InterPro"/>
</dbReference>
<evidence type="ECO:0000313" key="6">
    <source>
        <dbReference type="Proteomes" id="UP000547510"/>
    </source>
</evidence>
<keyword evidence="6" id="KW-1185">Reference proteome</keyword>
<dbReference type="InterPro" id="IPR050204">
    <property type="entry name" value="AraC_XylS_family_regulators"/>
</dbReference>